<dbReference type="GO" id="GO:0006508">
    <property type="term" value="P:proteolysis"/>
    <property type="evidence" value="ECO:0007669"/>
    <property type="project" value="UniProtKB-KW"/>
</dbReference>
<reference evidence="10 11" key="1">
    <citation type="submission" date="2018-12" db="EMBL/GenBank/DDBJ databases">
        <title>Genome sequence from the cellulolytic species, Caldicellulosiruptor changbaiensis.</title>
        <authorList>
            <person name="Blumer-Schuette S.E."/>
            <person name="Mendoza C."/>
        </authorList>
    </citation>
    <scope>NUCLEOTIDE SEQUENCE [LARGE SCALE GENOMIC DNA]</scope>
    <source>
        <strain evidence="10 11">CBS-Z</strain>
    </source>
</reference>
<dbReference type="InterPro" id="IPR000787">
    <property type="entry name" value="Peptidase_M29"/>
</dbReference>
<dbReference type="InterPro" id="IPR052170">
    <property type="entry name" value="M29_Exopeptidase"/>
</dbReference>
<keyword evidence="7" id="KW-0479">Metal-binding</keyword>
<dbReference type="RefSeq" id="WP_127351946.1">
    <property type="nucleotide sequence ID" value="NZ_CP034791.1"/>
</dbReference>
<keyword evidence="11" id="KW-1185">Reference proteome</keyword>
<dbReference type="GO" id="GO:0004177">
    <property type="term" value="F:aminopeptidase activity"/>
    <property type="evidence" value="ECO:0007669"/>
    <property type="project" value="UniProtKB-KW"/>
</dbReference>
<dbReference type="SUPFAM" id="SSF144052">
    <property type="entry name" value="Thermophilic metalloprotease-like"/>
    <property type="match status" value="1"/>
</dbReference>
<dbReference type="GO" id="GO:0008237">
    <property type="term" value="F:metallopeptidase activity"/>
    <property type="evidence" value="ECO:0007669"/>
    <property type="project" value="UniProtKB-KW"/>
</dbReference>
<comment type="similarity">
    <text evidence="4">Belongs to the peptidase M29 family.</text>
</comment>
<accession>A0A3T0D610</accession>
<evidence type="ECO:0000256" key="1">
    <source>
        <dbReference type="ARBA" id="ARBA00001941"/>
    </source>
</evidence>
<comment type="cofactor">
    <cofactor evidence="1">
        <name>Co(2+)</name>
        <dbReference type="ChEBI" id="CHEBI:48828"/>
    </cofactor>
</comment>
<evidence type="ECO:0000256" key="6">
    <source>
        <dbReference type="ARBA" id="ARBA00022670"/>
    </source>
</evidence>
<dbReference type="PANTHER" id="PTHR34448">
    <property type="entry name" value="AMINOPEPTIDASE"/>
    <property type="match status" value="1"/>
</dbReference>
<evidence type="ECO:0000256" key="5">
    <source>
        <dbReference type="ARBA" id="ARBA00022438"/>
    </source>
</evidence>
<dbReference type="PANTHER" id="PTHR34448:SF1">
    <property type="entry name" value="BLL6088 PROTEIN"/>
    <property type="match status" value="1"/>
</dbReference>
<comment type="cofactor">
    <cofactor evidence="3">
        <name>Zn(2+)</name>
        <dbReference type="ChEBI" id="CHEBI:29105"/>
    </cofactor>
</comment>
<organism evidence="10 11">
    <name type="scientific">Caldicellulosiruptor changbaiensis</name>
    <dbReference type="NCBI Taxonomy" id="1222016"/>
    <lineage>
        <taxon>Bacteria</taxon>
        <taxon>Bacillati</taxon>
        <taxon>Bacillota</taxon>
        <taxon>Bacillota incertae sedis</taxon>
        <taxon>Caldicellulosiruptorales</taxon>
        <taxon>Caldicellulosiruptoraceae</taxon>
        <taxon>Caldicellulosiruptor</taxon>
    </lineage>
</organism>
<comment type="cofactor">
    <cofactor evidence="2">
        <name>Mg(2+)</name>
        <dbReference type="ChEBI" id="CHEBI:18420"/>
    </cofactor>
</comment>
<gene>
    <name evidence="10" type="ORF">ELD05_07525</name>
</gene>
<keyword evidence="9" id="KW-0482">Metalloprotease</keyword>
<evidence type="ECO:0000313" key="11">
    <source>
        <dbReference type="Proteomes" id="UP000282930"/>
    </source>
</evidence>
<proteinExistence type="inferred from homology"/>
<protein>
    <submittedName>
        <fullName evidence="10">Aminopeptidase</fullName>
    </submittedName>
</protein>
<dbReference type="Gene3D" id="3.40.1830.10">
    <property type="entry name" value="Thermophilic metalloprotease (M29)"/>
    <property type="match status" value="1"/>
</dbReference>
<evidence type="ECO:0000256" key="3">
    <source>
        <dbReference type="ARBA" id="ARBA00001947"/>
    </source>
</evidence>
<dbReference type="AlphaFoldDB" id="A0A3T0D610"/>
<evidence type="ECO:0000256" key="8">
    <source>
        <dbReference type="ARBA" id="ARBA00022801"/>
    </source>
</evidence>
<name>A0A3T0D610_9FIRM</name>
<keyword evidence="6" id="KW-0645">Protease</keyword>
<evidence type="ECO:0000313" key="10">
    <source>
        <dbReference type="EMBL" id="AZT90507.1"/>
    </source>
</evidence>
<keyword evidence="8" id="KW-0378">Hydrolase</keyword>
<sequence length="371" mass="42542">MVDERVKVLAKNLIEYSVDLKSGEKILIELIGEEIDLAKELIKLSYQKGAMPFLWIKNQSLLRDLLLNATEDQIKIIAKNERQLMEKMDAYIGIRSSQNPFELSDVPDDKMALYQKIWFHKVHGEVRVPKTKWCILRYPNYSMAQQARMSKEAFEDFYFNVCNLDYRKMSRAMDKLVELMEKTDEVRIVGEGTDLTFSIKGMKAVKCDGHMNIPDGEVYTAPVKDSVNGYITYNTPSNYAGFKFENIRFEFKDGKIVKATANNTEKLNKILDTDEGARYIGEFSIGLNPYITKPMEDTLFDEKIAGSIHFTPGSAYEDADNGNRSAVHWDIVLIQTPEYGGGEIYFDGKLIRKDGRFVIPELEDLNPENLK</sequence>
<evidence type="ECO:0000256" key="9">
    <source>
        <dbReference type="ARBA" id="ARBA00023049"/>
    </source>
</evidence>
<dbReference type="EMBL" id="CP034791">
    <property type="protein sequence ID" value="AZT90507.1"/>
    <property type="molecule type" value="Genomic_DNA"/>
</dbReference>
<keyword evidence="5 10" id="KW-0031">Aminopeptidase</keyword>
<dbReference type="GO" id="GO:0046872">
    <property type="term" value="F:metal ion binding"/>
    <property type="evidence" value="ECO:0007669"/>
    <property type="project" value="UniProtKB-KW"/>
</dbReference>
<dbReference type="InterPro" id="IPR035097">
    <property type="entry name" value="M29_N-terminal"/>
</dbReference>
<dbReference type="Pfam" id="PF02073">
    <property type="entry name" value="Peptidase_M29"/>
    <property type="match status" value="1"/>
</dbReference>
<evidence type="ECO:0000256" key="2">
    <source>
        <dbReference type="ARBA" id="ARBA00001946"/>
    </source>
</evidence>
<evidence type="ECO:0000256" key="7">
    <source>
        <dbReference type="ARBA" id="ARBA00022723"/>
    </source>
</evidence>
<evidence type="ECO:0000256" key="4">
    <source>
        <dbReference type="ARBA" id="ARBA00008236"/>
    </source>
</evidence>
<dbReference type="Proteomes" id="UP000282930">
    <property type="component" value="Chromosome"/>
</dbReference>
<dbReference type="KEGG" id="ccha:ELD05_07525"/>